<sequence length="73" mass="7940">MIPLVALVGLTAGLVYIGAGVFGLRKLYSQDWNYSYDRLDVAFNWIVFGGDAVAIVVGVFFVTKAAHLFVAGW</sequence>
<protein>
    <submittedName>
        <fullName evidence="2">Uncharacterized protein</fullName>
    </submittedName>
</protein>
<name>A0ABS1K5R7_9MICC</name>
<evidence type="ECO:0000313" key="2">
    <source>
        <dbReference type="EMBL" id="MBL0706657.1"/>
    </source>
</evidence>
<keyword evidence="1" id="KW-0812">Transmembrane</keyword>
<reference evidence="2 3" key="1">
    <citation type="submission" date="2021-01" db="EMBL/GenBank/DDBJ databases">
        <title>Genome public.</title>
        <authorList>
            <person name="Liu C."/>
            <person name="Sun Q."/>
        </authorList>
    </citation>
    <scope>NUCLEOTIDE SEQUENCE [LARGE SCALE GENOMIC DNA]</scope>
    <source>
        <strain evidence="2 3">JC656</strain>
    </source>
</reference>
<evidence type="ECO:0000256" key="1">
    <source>
        <dbReference type="SAM" id="Phobius"/>
    </source>
</evidence>
<dbReference type="Proteomes" id="UP000639051">
    <property type="component" value="Unassembled WGS sequence"/>
</dbReference>
<feature type="transmembrane region" description="Helical" evidence="1">
    <location>
        <begin position="43"/>
        <end position="63"/>
    </location>
</feature>
<accession>A0ABS1K5R7</accession>
<gene>
    <name evidence="2" type="ORF">JJE72_14275</name>
</gene>
<dbReference type="RefSeq" id="WP_189695344.1">
    <property type="nucleotide sequence ID" value="NZ_BNCM01000024.1"/>
</dbReference>
<comment type="caution">
    <text evidence="2">The sequence shown here is derived from an EMBL/GenBank/DDBJ whole genome shotgun (WGS) entry which is preliminary data.</text>
</comment>
<keyword evidence="3" id="KW-1185">Reference proteome</keyword>
<organism evidence="2 3">
    <name type="scientific">Sinomonas cellulolyticus</name>
    <dbReference type="NCBI Taxonomy" id="2801916"/>
    <lineage>
        <taxon>Bacteria</taxon>
        <taxon>Bacillati</taxon>
        <taxon>Actinomycetota</taxon>
        <taxon>Actinomycetes</taxon>
        <taxon>Micrococcales</taxon>
        <taxon>Micrococcaceae</taxon>
        <taxon>Sinomonas</taxon>
    </lineage>
</organism>
<evidence type="ECO:0000313" key="3">
    <source>
        <dbReference type="Proteomes" id="UP000639051"/>
    </source>
</evidence>
<proteinExistence type="predicted"/>
<dbReference type="EMBL" id="JAERRC010000034">
    <property type="protein sequence ID" value="MBL0706657.1"/>
    <property type="molecule type" value="Genomic_DNA"/>
</dbReference>
<keyword evidence="1" id="KW-1133">Transmembrane helix</keyword>
<keyword evidence="1" id="KW-0472">Membrane</keyword>